<protein>
    <submittedName>
        <fullName evidence="2">Uncharacterized protein</fullName>
    </submittedName>
</protein>
<feature type="region of interest" description="Disordered" evidence="1">
    <location>
        <begin position="132"/>
        <end position="189"/>
    </location>
</feature>
<evidence type="ECO:0000313" key="3">
    <source>
        <dbReference type="Proteomes" id="UP001175211"/>
    </source>
</evidence>
<accession>A0AA39IYK8</accession>
<dbReference type="GeneID" id="85362405"/>
<feature type="compositionally biased region" description="Basic and acidic residues" evidence="1">
    <location>
        <begin position="25"/>
        <end position="52"/>
    </location>
</feature>
<evidence type="ECO:0000256" key="1">
    <source>
        <dbReference type="SAM" id="MobiDB-lite"/>
    </source>
</evidence>
<dbReference type="EMBL" id="JAUEPS010000334">
    <property type="protein sequence ID" value="KAK0432101.1"/>
    <property type="molecule type" value="Genomic_DNA"/>
</dbReference>
<reference evidence="2" key="1">
    <citation type="submission" date="2023-06" db="EMBL/GenBank/DDBJ databases">
        <authorList>
            <consortium name="Lawrence Berkeley National Laboratory"/>
            <person name="Ahrendt S."/>
            <person name="Sahu N."/>
            <person name="Indic B."/>
            <person name="Wong-Bajracharya J."/>
            <person name="Merenyi Z."/>
            <person name="Ke H.-M."/>
            <person name="Monk M."/>
            <person name="Kocsube S."/>
            <person name="Drula E."/>
            <person name="Lipzen A."/>
            <person name="Balint B."/>
            <person name="Henrissat B."/>
            <person name="Andreopoulos B."/>
            <person name="Martin F.M."/>
            <person name="Harder C.B."/>
            <person name="Rigling D."/>
            <person name="Ford K.L."/>
            <person name="Foster G.D."/>
            <person name="Pangilinan J."/>
            <person name="Papanicolaou A."/>
            <person name="Barry K."/>
            <person name="LaButti K."/>
            <person name="Viragh M."/>
            <person name="Koriabine M."/>
            <person name="Yan M."/>
            <person name="Riley R."/>
            <person name="Champramary S."/>
            <person name="Plett K.L."/>
            <person name="Tsai I.J."/>
            <person name="Slot J."/>
            <person name="Sipos G."/>
            <person name="Plett J."/>
            <person name="Nagy L.G."/>
            <person name="Grigoriev I.V."/>
        </authorList>
    </citation>
    <scope>NUCLEOTIDE SEQUENCE</scope>
    <source>
        <strain evidence="2">CCBAS 213</strain>
    </source>
</reference>
<dbReference type="RefSeq" id="XP_060321349.1">
    <property type="nucleotide sequence ID" value="XM_060478857.1"/>
</dbReference>
<feature type="region of interest" description="Disordered" evidence="1">
    <location>
        <begin position="1"/>
        <end position="66"/>
    </location>
</feature>
<dbReference type="Proteomes" id="UP001175211">
    <property type="component" value="Unassembled WGS sequence"/>
</dbReference>
<organism evidence="2 3">
    <name type="scientific">Armillaria tabescens</name>
    <name type="common">Ringless honey mushroom</name>
    <name type="synonym">Agaricus tabescens</name>
    <dbReference type="NCBI Taxonomy" id="1929756"/>
    <lineage>
        <taxon>Eukaryota</taxon>
        <taxon>Fungi</taxon>
        <taxon>Dikarya</taxon>
        <taxon>Basidiomycota</taxon>
        <taxon>Agaricomycotina</taxon>
        <taxon>Agaricomycetes</taxon>
        <taxon>Agaricomycetidae</taxon>
        <taxon>Agaricales</taxon>
        <taxon>Marasmiineae</taxon>
        <taxon>Physalacriaceae</taxon>
        <taxon>Desarmillaria</taxon>
    </lineage>
</organism>
<keyword evidence="3" id="KW-1185">Reference proteome</keyword>
<gene>
    <name evidence="2" type="ORF">EV420DRAFT_1655981</name>
</gene>
<dbReference type="AlphaFoldDB" id="A0AA39IYK8"/>
<sequence>MTSHMSTRGVASTVPSELISCTRTELADTRRQRTEAKEHKKEVNEEKKRQQKEQQQQAQRKIAALEDVSAREDKAIYSLRPDLDLMKKGLPAPSRQHVTVKSSNKKAITAVNGPDDAESMDDLPLVSVVAMSESDGPADNGMDVDSASKSEQLPTVEDSSVPVLVEEDDSDDAYVEGQSGSDEPSEDEEALFQKFLLQHCKTKKAGSKLKA</sequence>
<comment type="caution">
    <text evidence="2">The sequence shown here is derived from an EMBL/GenBank/DDBJ whole genome shotgun (WGS) entry which is preliminary data.</text>
</comment>
<feature type="compositionally biased region" description="Polar residues" evidence="1">
    <location>
        <begin position="96"/>
        <end position="106"/>
    </location>
</feature>
<feature type="region of interest" description="Disordered" evidence="1">
    <location>
        <begin position="85"/>
        <end position="120"/>
    </location>
</feature>
<proteinExistence type="predicted"/>
<feature type="compositionally biased region" description="Acidic residues" evidence="1">
    <location>
        <begin position="165"/>
        <end position="174"/>
    </location>
</feature>
<feature type="compositionally biased region" description="Polar residues" evidence="1">
    <location>
        <begin position="1"/>
        <end position="23"/>
    </location>
</feature>
<evidence type="ECO:0000313" key="2">
    <source>
        <dbReference type="EMBL" id="KAK0432101.1"/>
    </source>
</evidence>
<name>A0AA39IYK8_ARMTA</name>